<feature type="transmembrane region" description="Helical" evidence="7">
    <location>
        <begin position="110"/>
        <end position="131"/>
    </location>
</feature>
<gene>
    <name evidence="9" type="ORF">EDD68_10227</name>
</gene>
<name>A0A4V2V2U0_9BACI</name>
<dbReference type="InterPro" id="IPR050901">
    <property type="entry name" value="BP-dep_ABC_trans_perm"/>
</dbReference>
<accession>A0A4V2V2U0</accession>
<sequence length="280" mass="31107">MAKSKHPNGAKKWPFFTVLFIYLAVVVFPFFWVLITSFKSNGEIFGDNAFGLIPQNPTIQHYVSVITEKGMLHAIMNSLIVSVVTTIYIILVATFAAYAISRFEFRGKNVLLGLILAVSMFPQMIIVGPIYDLFLSIGWTNSYWVVLPYSSITLPMAVWILVTHFNQIPLALEESAKIDGATPFQTLFKIVFPLAAPGVFTTAIIVFIIAWNEFLLTITLNANSKFHTVPVAISFLRTQFEILWGQVAAATIIVTIPTLIIVLLFQRQIVSGLTSGGVKE</sequence>
<dbReference type="PANTHER" id="PTHR32243">
    <property type="entry name" value="MALTOSE TRANSPORT SYSTEM PERMEASE-RELATED"/>
    <property type="match status" value="1"/>
</dbReference>
<dbReference type="PANTHER" id="PTHR32243:SF18">
    <property type="entry name" value="INNER MEMBRANE ABC TRANSPORTER PERMEASE PROTEIN YCJP"/>
    <property type="match status" value="1"/>
</dbReference>
<protein>
    <submittedName>
        <fullName evidence="9">Carbohydrate ABC transporter membrane protein 2 (CUT1 family)</fullName>
    </submittedName>
</protein>
<evidence type="ECO:0000256" key="7">
    <source>
        <dbReference type="RuleBase" id="RU363032"/>
    </source>
</evidence>
<evidence type="ECO:0000259" key="8">
    <source>
        <dbReference type="PROSITE" id="PS50928"/>
    </source>
</evidence>
<evidence type="ECO:0000256" key="4">
    <source>
        <dbReference type="ARBA" id="ARBA00022692"/>
    </source>
</evidence>
<feature type="transmembrane region" description="Helical" evidence="7">
    <location>
        <begin position="243"/>
        <end position="265"/>
    </location>
</feature>
<evidence type="ECO:0000256" key="1">
    <source>
        <dbReference type="ARBA" id="ARBA00004651"/>
    </source>
</evidence>
<keyword evidence="5 7" id="KW-1133">Transmembrane helix</keyword>
<dbReference type="Pfam" id="PF00528">
    <property type="entry name" value="BPD_transp_1"/>
    <property type="match status" value="1"/>
</dbReference>
<feature type="transmembrane region" description="Helical" evidence="7">
    <location>
        <begin position="186"/>
        <end position="211"/>
    </location>
</feature>
<dbReference type="OrthoDB" id="9810086at2"/>
<dbReference type="InterPro" id="IPR000515">
    <property type="entry name" value="MetI-like"/>
</dbReference>
<evidence type="ECO:0000313" key="10">
    <source>
        <dbReference type="Proteomes" id="UP000294650"/>
    </source>
</evidence>
<evidence type="ECO:0000256" key="6">
    <source>
        <dbReference type="ARBA" id="ARBA00023136"/>
    </source>
</evidence>
<comment type="caution">
    <text evidence="9">The sequence shown here is derived from an EMBL/GenBank/DDBJ whole genome shotgun (WGS) entry which is preliminary data.</text>
</comment>
<comment type="similarity">
    <text evidence="7">Belongs to the binding-protein-dependent transport system permease family.</text>
</comment>
<evidence type="ECO:0000256" key="5">
    <source>
        <dbReference type="ARBA" id="ARBA00022989"/>
    </source>
</evidence>
<dbReference type="PROSITE" id="PS50928">
    <property type="entry name" value="ABC_TM1"/>
    <property type="match status" value="1"/>
</dbReference>
<dbReference type="SUPFAM" id="SSF161098">
    <property type="entry name" value="MetI-like"/>
    <property type="match status" value="1"/>
</dbReference>
<dbReference type="GO" id="GO:0005886">
    <property type="term" value="C:plasma membrane"/>
    <property type="evidence" value="ECO:0007669"/>
    <property type="project" value="UniProtKB-SubCell"/>
</dbReference>
<feature type="transmembrane region" description="Helical" evidence="7">
    <location>
        <begin position="12"/>
        <end position="35"/>
    </location>
</feature>
<proteinExistence type="inferred from homology"/>
<dbReference type="CDD" id="cd06261">
    <property type="entry name" value="TM_PBP2"/>
    <property type="match status" value="1"/>
</dbReference>
<evidence type="ECO:0000256" key="3">
    <source>
        <dbReference type="ARBA" id="ARBA00022475"/>
    </source>
</evidence>
<dbReference type="RefSeq" id="WP_132370694.1">
    <property type="nucleotide sequence ID" value="NZ_SMAN01000002.1"/>
</dbReference>
<evidence type="ECO:0000313" key="9">
    <source>
        <dbReference type="EMBL" id="TCT26326.1"/>
    </source>
</evidence>
<keyword evidence="10" id="KW-1185">Reference proteome</keyword>
<keyword evidence="3" id="KW-1003">Cell membrane</keyword>
<feature type="transmembrane region" description="Helical" evidence="7">
    <location>
        <begin position="74"/>
        <end position="98"/>
    </location>
</feature>
<dbReference type="Proteomes" id="UP000294650">
    <property type="component" value="Unassembled WGS sequence"/>
</dbReference>
<dbReference type="InterPro" id="IPR035906">
    <property type="entry name" value="MetI-like_sf"/>
</dbReference>
<dbReference type="EMBL" id="SMAN01000002">
    <property type="protein sequence ID" value="TCT26326.1"/>
    <property type="molecule type" value="Genomic_DNA"/>
</dbReference>
<feature type="domain" description="ABC transmembrane type-1" evidence="8">
    <location>
        <begin position="75"/>
        <end position="265"/>
    </location>
</feature>
<keyword evidence="4 7" id="KW-0812">Transmembrane</keyword>
<keyword evidence="2 7" id="KW-0813">Transport</keyword>
<dbReference type="AlphaFoldDB" id="A0A4V2V2U0"/>
<dbReference type="Gene3D" id="1.10.3720.10">
    <property type="entry name" value="MetI-like"/>
    <property type="match status" value="1"/>
</dbReference>
<evidence type="ECO:0000256" key="2">
    <source>
        <dbReference type="ARBA" id="ARBA00022448"/>
    </source>
</evidence>
<organism evidence="9 10">
    <name type="scientific">Melghiribacillus thermohalophilus</name>
    <dbReference type="NCBI Taxonomy" id="1324956"/>
    <lineage>
        <taxon>Bacteria</taxon>
        <taxon>Bacillati</taxon>
        <taxon>Bacillota</taxon>
        <taxon>Bacilli</taxon>
        <taxon>Bacillales</taxon>
        <taxon>Bacillaceae</taxon>
        <taxon>Melghiribacillus</taxon>
    </lineage>
</organism>
<reference evidence="9 10" key="1">
    <citation type="submission" date="2019-03" db="EMBL/GenBank/DDBJ databases">
        <title>Genomic Encyclopedia of Type Strains, Phase IV (KMG-IV): sequencing the most valuable type-strain genomes for metagenomic binning, comparative biology and taxonomic classification.</title>
        <authorList>
            <person name="Goeker M."/>
        </authorList>
    </citation>
    <scope>NUCLEOTIDE SEQUENCE [LARGE SCALE GENOMIC DNA]</scope>
    <source>
        <strain evidence="9 10">DSM 25894</strain>
    </source>
</reference>
<comment type="subcellular location">
    <subcellularLocation>
        <location evidence="1 7">Cell membrane</location>
        <topology evidence="1 7">Multi-pass membrane protein</topology>
    </subcellularLocation>
</comment>
<dbReference type="GO" id="GO:0055085">
    <property type="term" value="P:transmembrane transport"/>
    <property type="evidence" value="ECO:0007669"/>
    <property type="project" value="InterPro"/>
</dbReference>
<feature type="transmembrane region" description="Helical" evidence="7">
    <location>
        <begin position="143"/>
        <end position="165"/>
    </location>
</feature>
<keyword evidence="6 7" id="KW-0472">Membrane</keyword>